<protein>
    <submittedName>
        <fullName evidence="3 5">von Willebrand factor, type A domain-containing protein</fullName>
    </submittedName>
</protein>
<reference evidence="3 4" key="1">
    <citation type="submission" date="2014-09" db="EMBL/GenBank/DDBJ databases">
        <authorList>
            <person name="Martin A.A."/>
        </authorList>
    </citation>
    <scope>NUCLEOTIDE SEQUENCE</scope>
    <source>
        <strain evidence="4">ED321</strain>
        <strain evidence="3">ED321 Heterogonic</strain>
    </source>
</reference>
<dbReference type="SUPFAM" id="SSF53300">
    <property type="entry name" value="vWA-like"/>
    <property type="match status" value="2"/>
</dbReference>
<evidence type="ECO:0000256" key="1">
    <source>
        <dbReference type="SAM" id="Phobius"/>
    </source>
</evidence>
<accession>A0A090KXP3</accession>
<dbReference type="WBParaSite" id="SRAE_1000045000.1">
    <property type="protein sequence ID" value="SRAE_1000045000.1"/>
    <property type="gene ID" value="WBGene00257046"/>
</dbReference>
<keyword evidence="1" id="KW-1133">Transmembrane helix</keyword>
<evidence type="ECO:0000313" key="3">
    <source>
        <dbReference type="EMBL" id="CEF62176.1"/>
    </source>
</evidence>
<dbReference type="InterPro" id="IPR036465">
    <property type="entry name" value="vWFA_dom_sf"/>
</dbReference>
<evidence type="ECO:0000313" key="4">
    <source>
        <dbReference type="Proteomes" id="UP000035682"/>
    </source>
</evidence>
<proteinExistence type="predicted"/>
<dbReference type="Proteomes" id="UP000035682">
    <property type="component" value="Unplaced"/>
</dbReference>
<sequence>MDKKKVFTYFLVGFSLVVLIIGTALIIIGSLALNDSKNCSKNSDNLSSTKHNILASTVPSTMAKSTPSSDIISTYFIRVNMSLENLNNFYSKYNIESQGQEVISKVNKALSSSSKPDILSVLSIDNDCKSEFTNSYNIILILSYLSNAPSLENLRNLLSKNNINVLEIKNLVNNYIPNTNKDGTCYSFCDATCSNSKPTSPTISTKTIPLNITNVTISNHNITTTASSNPVTIPSCSNIIAVDSSSILLNSQYYQMELGLIQNFSRVITEFDNLLLVSYSNETQIVQPFGSMKNANDFTNSISSITQKPGSQLSVLLSTLLNYLENRKTETINTVIMVTKYIPTEINKSIPLVKKLKAMGQISFIILGTGAKEEELQPLNPTNIIVYDFATCDEDKFDNKFKSFINCPFEPYFYNKLDGSQVYPCKSAIAFSVDGSLALEKEKFEAEINGLTSDDVITNEWNNFERISLVKYYTSADIIVNFNSVNTKEEFFRIVRTVQQTGDRVNLANLLAALESGFVFYPQNEVQNHFIFLSSNITTKDIQISIPYATNVKNKGSLNFIVFGKDLIPALNYLTSNDRILYWDYTTTEANESLKNFITNRITCS</sequence>
<feature type="domain" description="VWFA" evidence="2">
    <location>
        <begin position="237"/>
        <end position="405"/>
    </location>
</feature>
<dbReference type="EMBL" id="LN609528">
    <property type="protein sequence ID" value="CEF62176.1"/>
    <property type="molecule type" value="Genomic_DNA"/>
</dbReference>
<evidence type="ECO:0000259" key="2">
    <source>
        <dbReference type="PROSITE" id="PS50234"/>
    </source>
</evidence>
<gene>
    <name evidence="3 5 6" type="ORF">SRAE_1000045000</name>
</gene>
<dbReference type="PROSITE" id="PS50234">
    <property type="entry name" value="VWFA"/>
    <property type="match status" value="1"/>
</dbReference>
<dbReference type="Pfam" id="PF00092">
    <property type="entry name" value="VWA"/>
    <property type="match status" value="1"/>
</dbReference>
<dbReference type="CTD" id="36374541"/>
<dbReference type="RefSeq" id="XP_024501378.1">
    <property type="nucleotide sequence ID" value="XM_024647284.1"/>
</dbReference>
<name>A0A090KXP3_STRRB</name>
<reference evidence="5" key="2">
    <citation type="submission" date="2020-12" db="UniProtKB">
        <authorList>
            <consortium name="WormBaseParasite"/>
        </authorList>
    </citation>
    <scope>IDENTIFICATION</scope>
</reference>
<keyword evidence="1" id="KW-0472">Membrane</keyword>
<keyword evidence="1" id="KW-0812">Transmembrane</keyword>
<dbReference type="GeneID" id="36374541"/>
<dbReference type="InterPro" id="IPR002035">
    <property type="entry name" value="VWF_A"/>
</dbReference>
<dbReference type="Gene3D" id="3.40.50.410">
    <property type="entry name" value="von Willebrand factor, type A domain"/>
    <property type="match status" value="2"/>
</dbReference>
<feature type="transmembrane region" description="Helical" evidence="1">
    <location>
        <begin position="7"/>
        <end position="33"/>
    </location>
</feature>
<evidence type="ECO:0000313" key="6">
    <source>
        <dbReference type="WormBase" id="SRAE_1000045000"/>
    </source>
</evidence>
<evidence type="ECO:0000313" key="5">
    <source>
        <dbReference type="WBParaSite" id="SRAE_1000045000.1"/>
    </source>
</evidence>
<keyword evidence="4" id="KW-1185">Reference proteome</keyword>
<dbReference type="WormBase" id="SRAE_1000045000">
    <property type="protein sequence ID" value="SRP11385"/>
    <property type="gene ID" value="WBGene00257046"/>
</dbReference>
<dbReference type="AlphaFoldDB" id="A0A090KXP3"/>
<organism evidence="3">
    <name type="scientific">Strongyloides ratti</name>
    <name type="common">Parasitic roundworm</name>
    <dbReference type="NCBI Taxonomy" id="34506"/>
    <lineage>
        <taxon>Eukaryota</taxon>
        <taxon>Metazoa</taxon>
        <taxon>Ecdysozoa</taxon>
        <taxon>Nematoda</taxon>
        <taxon>Chromadorea</taxon>
        <taxon>Rhabditida</taxon>
        <taxon>Tylenchina</taxon>
        <taxon>Panagrolaimomorpha</taxon>
        <taxon>Strongyloidoidea</taxon>
        <taxon>Strongyloididae</taxon>
        <taxon>Strongyloides</taxon>
    </lineage>
</organism>